<dbReference type="AlphaFoldDB" id="A0AAD4BE05"/>
<evidence type="ECO:0000313" key="2">
    <source>
        <dbReference type="EMBL" id="KAF8422371.1"/>
    </source>
</evidence>
<keyword evidence="1" id="KW-0812">Transmembrane</keyword>
<sequence>MDDRTARGFRAFILHMERSTRQKSSSPCRRSTFPLMFFLFLSCFFLSKDVSSDILAFIIFASVGLHIISIA</sequence>
<gene>
    <name evidence="2" type="ORF">L210DRAFT_3571308</name>
</gene>
<keyword evidence="1" id="KW-0472">Membrane</keyword>
<keyword evidence="3" id="KW-1185">Reference proteome</keyword>
<reference evidence="2" key="2">
    <citation type="journal article" date="2020" name="Nat. Commun.">
        <title>Large-scale genome sequencing of mycorrhizal fungi provides insights into the early evolution of symbiotic traits.</title>
        <authorList>
            <person name="Miyauchi S."/>
            <person name="Kiss E."/>
            <person name="Kuo A."/>
            <person name="Drula E."/>
            <person name="Kohler A."/>
            <person name="Sanchez-Garcia M."/>
            <person name="Morin E."/>
            <person name="Andreopoulos B."/>
            <person name="Barry K.W."/>
            <person name="Bonito G."/>
            <person name="Buee M."/>
            <person name="Carver A."/>
            <person name="Chen C."/>
            <person name="Cichocki N."/>
            <person name="Clum A."/>
            <person name="Culley D."/>
            <person name="Crous P.W."/>
            <person name="Fauchery L."/>
            <person name="Girlanda M."/>
            <person name="Hayes R.D."/>
            <person name="Keri Z."/>
            <person name="LaButti K."/>
            <person name="Lipzen A."/>
            <person name="Lombard V."/>
            <person name="Magnuson J."/>
            <person name="Maillard F."/>
            <person name="Murat C."/>
            <person name="Nolan M."/>
            <person name="Ohm R.A."/>
            <person name="Pangilinan J."/>
            <person name="Pereira M.F."/>
            <person name="Perotto S."/>
            <person name="Peter M."/>
            <person name="Pfister S."/>
            <person name="Riley R."/>
            <person name="Sitrit Y."/>
            <person name="Stielow J.B."/>
            <person name="Szollosi G."/>
            <person name="Zifcakova L."/>
            <person name="Stursova M."/>
            <person name="Spatafora J.W."/>
            <person name="Tedersoo L."/>
            <person name="Vaario L.M."/>
            <person name="Yamada A."/>
            <person name="Yan M."/>
            <person name="Wang P."/>
            <person name="Xu J."/>
            <person name="Bruns T."/>
            <person name="Baldrian P."/>
            <person name="Vilgalys R."/>
            <person name="Dunand C."/>
            <person name="Henrissat B."/>
            <person name="Grigoriev I.V."/>
            <person name="Hibbett D."/>
            <person name="Nagy L.G."/>
            <person name="Martin F.M."/>
        </authorList>
    </citation>
    <scope>NUCLEOTIDE SEQUENCE</scope>
    <source>
        <strain evidence="2">BED1</strain>
    </source>
</reference>
<dbReference type="EMBL" id="WHUW01000125">
    <property type="protein sequence ID" value="KAF8422371.1"/>
    <property type="molecule type" value="Genomic_DNA"/>
</dbReference>
<accession>A0AAD4BE05</accession>
<evidence type="ECO:0000313" key="3">
    <source>
        <dbReference type="Proteomes" id="UP001194468"/>
    </source>
</evidence>
<protein>
    <submittedName>
        <fullName evidence="2">Uncharacterized protein</fullName>
    </submittedName>
</protein>
<name>A0AAD4BE05_BOLED</name>
<proteinExistence type="predicted"/>
<organism evidence="2 3">
    <name type="scientific">Boletus edulis BED1</name>
    <dbReference type="NCBI Taxonomy" id="1328754"/>
    <lineage>
        <taxon>Eukaryota</taxon>
        <taxon>Fungi</taxon>
        <taxon>Dikarya</taxon>
        <taxon>Basidiomycota</taxon>
        <taxon>Agaricomycotina</taxon>
        <taxon>Agaricomycetes</taxon>
        <taxon>Agaricomycetidae</taxon>
        <taxon>Boletales</taxon>
        <taxon>Boletineae</taxon>
        <taxon>Boletaceae</taxon>
        <taxon>Boletoideae</taxon>
        <taxon>Boletus</taxon>
    </lineage>
</organism>
<feature type="transmembrane region" description="Helical" evidence="1">
    <location>
        <begin position="31"/>
        <end position="48"/>
    </location>
</feature>
<dbReference type="Proteomes" id="UP001194468">
    <property type="component" value="Unassembled WGS sequence"/>
</dbReference>
<evidence type="ECO:0000256" key="1">
    <source>
        <dbReference type="SAM" id="Phobius"/>
    </source>
</evidence>
<feature type="transmembrane region" description="Helical" evidence="1">
    <location>
        <begin position="54"/>
        <end position="70"/>
    </location>
</feature>
<comment type="caution">
    <text evidence="2">The sequence shown here is derived from an EMBL/GenBank/DDBJ whole genome shotgun (WGS) entry which is preliminary data.</text>
</comment>
<keyword evidence="1" id="KW-1133">Transmembrane helix</keyword>
<reference evidence="2" key="1">
    <citation type="submission" date="2019-10" db="EMBL/GenBank/DDBJ databases">
        <authorList>
            <consortium name="DOE Joint Genome Institute"/>
            <person name="Kuo A."/>
            <person name="Miyauchi S."/>
            <person name="Kiss E."/>
            <person name="Drula E."/>
            <person name="Kohler A."/>
            <person name="Sanchez-Garcia M."/>
            <person name="Andreopoulos B."/>
            <person name="Barry K.W."/>
            <person name="Bonito G."/>
            <person name="Buee M."/>
            <person name="Carver A."/>
            <person name="Chen C."/>
            <person name="Cichocki N."/>
            <person name="Clum A."/>
            <person name="Culley D."/>
            <person name="Crous P.W."/>
            <person name="Fauchery L."/>
            <person name="Girlanda M."/>
            <person name="Hayes R."/>
            <person name="Keri Z."/>
            <person name="LaButti K."/>
            <person name="Lipzen A."/>
            <person name="Lombard V."/>
            <person name="Magnuson J."/>
            <person name="Maillard F."/>
            <person name="Morin E."/>
            <person name="Murat C."/>
            <person name="Nolan M."/>
            <person name="Ohm R."/>
            <person name="Pangilinan J."/>
            <person name="Pereira M."/>
            <person name="Perotto S."/>
            <person name="Peter M."/>
            <person name="Riley R."/>
            <person name="Sitrit Y."/>
            <person name="Stielow B."/>
            <person name="Szollosi G."/>
            <person name="Zifcakova L."/>
            <person name="Stursova M."/>
            <person name="Spatafora J.W."/>
            <person name="Tedersoo L."/>
            <person name="Vaario L.-M."/>
            <person name="Yamada A."/>
            <person name="Yan M."/>
            <person name="Wang P."/>
            <person name="Xu J."/>
            <person name="Bruns T."/>
            <person name="Baldrian P."/>
            <person name="Vilgalys R."/>
            <person name="Henrissat B."/>
            <person name="Grigoriev I.V."/>
            <person name="Hibbett D."/>
            <person name="Nagy L.G."/>
            <person name="Martin F.M."/>
        </authorList>
    </citation>
    <scope>NUCLEOTIDE SEQUENCE</scope>
    <source>
        <strain evidence="2">BED1</strain>
    </source>
</reference>